<dbReference type="PATRIC" id="fig|452.5.peg.1472"/>
<evidence type="ECO:0008006" key="4">
    <source>
        <dbReference type="Google" id="ProtNLM"/>
    </source>
</evidence>
<dbReference type="AlphaFoldDB" id="A0A0W0Z6J1"/>
<comment type="caution">
    <text evidence="2">The sequence shown here is derived from an EMBL/GenBank/DDBJ whole genome shotgun (WGS) entry which is preliminary data.</text>
</comment>
<sequence>MKTFLLSMAVLISAFMMSSCSVTTATYSPGYNSDYVYSVGYYGYKPYWRNRYYWGAGWGNPYGYSNSTTYYGSYFGPGW</sequence>
<evidence type="ECO:0000313" key="2">
    <source>
        <dbReference type="EMBL" id="KTD64527.1"/>
    </source>
</evidence>
<organism evidence="2 3">
    <name type="scientific">Legionella spiritensis</name>
    <dbReference type="NCBI Taxonomy" id="452"/>
    <lineage>
        <taxon>Bacteria</taxon>
        <taxon>Pseudomonadati</taxon>
        <taxon>Pseudomonadota</taxon>
        <taxon>Gammaproteobacteria</taxon>
        <taxon>Legionellales</taxon>
        <taxon>Legionellaceae</taxon>
        <taxon>Legionella</taxon>
    </lineage>
</organism>
<feature type="chain" id="PRO_5006918324" description="Glycine-rich protein" evidence="1">
    <location>
        <begin position="25"/>
        <end position="79"/>
    </location>
</feature>
<evidence type="ECO:0000313" key="3">
    <source>
        <dbReference type="Proteomes" id="UP000054877"/>
    </source>
</evidence>
<name>A0A0W0Z6J1_LEGSP</name>
<accession>A0A0W0Z6J1</accession>
<feature type="signal peptide" evidence="1">
    <location>
        <begin position="1"/>
        <end position="24"/>
    </location>
</feature>
<dbReference type="PROSITE" id="PS51257">
    <property type="entry name" value="PROKAR_LIPOPROTEIN"/>
    <property type="match status" value="1"/>
</dbReference>
<dbReference type="EMBL" id="LNYX01000013">
    <property type="protein sequence ID" value="KTD64527.1"/>
    <property type="molecule type" value="Genomic_DNA"/>
</dbReference>
<protein>
    <recommendedName>
        <fullName evidence="4">Glycine-rich protein</fullName>
    </recommendedName>
</protein>
<dbReference type="RefSeq" id="WP_126339403.1">
    <property type="nucleotide sequence ID" value="NZ_CAAAII010000014.1"/>
</dbReference>
<evidence type="ECO:0000256" key="1">
    <source>
        <dbReference type="SAM" id="SignalP"/>
    </source>
</evidence>
<keyword evidence="3" id="KW-1185">Reference proteome</keyword>
<reference evidence="2 3" key="1">
    <citation type="submission" date="2015-11" db="EMBL/GenBank/DDBJ databases">
        <title>Genomic analysis of 38 Legionella species identifies large and diverse effector repertoires.</title>
        <authorList>
            <person name="Burstein D."/>
            <person name="Amaro F."/>
            <person name="Zusman T."/>
            <person name="Lifshitz Z."/>
            <person name="Cohen O."/>
            <person name="Gilbert J.A."/>
            <person name="Pupko T."/>
            <person name="Shuman H.A."/>
            <person name="Segal G."/>
        </authorList>
    </citation>
    <scope>NUCLEOTIDE SEQUENCE [LARGE SCALE GENOMIC DNA]</scope>
    <source>
        <strain evidence="2 3">Mt.St.Helens-9</strain>
    </source>
</reference>
<gene>
    <name evidence="2" type="ORF">Lspi_1334</name>
</gene>
<proteinExistence type="predicted"/>
<keyword evidence="1" id="KW-0732">Signal</keyword>
<dbReference type="Proteomes" id="UP000054877">
    <property type="component" value="Unassembled WGS sequence"/>
</dbReference>